<accession>A0AB33BET2</accession>
<dbReference type="AlphaFoldDB" id="A0AB33BET2"/>
<protein>
    <recommendedName>
        <fullName evidence="1">RNA polymerase sigma-70 region 2 domain-containing protein</fullName>
    </recommendedName>
</protein>
<dbReference type="Proteomes" id="UP000093346">
    <property type="component" value="Chromosome"/>
</dbReference>
<name>A0AB33BET2_9LACO</name>
<feature type="domain" description="RNA polymerase sigma-70 region 2" evidence="1">
    <location>
        <begin position="20"/>
        <end position="88"/>
    </location>
</feature>
<dbReference type="InterPro" id="IPR007627">
    <property type="entry name" value="RNA_pol_sigma70_r2"/>
</dbReference>
<dbReference type="Pfam" id="PF04542">
    <property type="entry name" value="Sigma70_r2"/>
    <property type="match status" value="1"/>
</dbReference>
<dbReference type="InterPro" id="IPR013325">
    <property type="entry name" value="RNA_pol_sigma_r2"/>
</dbReference>
<proteinExistence type="predicted"/>
<sequence>MQEIENSSDAFQFMLKGDHEVVVYGVLKSLNIRPFHDNYQDLVQDGRLAFVAAYDKYPHERENQKKMLNYIYQSVRWQILDGLRQTNRISAKNAGWGG</sequence>
<evidence type="ECO:0000313" key="3">
    <source>
        <dbReference type="Proteomes" id="UP000093346"/>
    </source>
</evidence>
<reference evidence="2 3" key="1">
    <citation type="submission" date="2016-03" db="EMBL/GenBank/DDBJ databases">
        <title>Pediococcus and Lactobacillus from brewery environment - whole genome sequencing and assembly.</title>
        <authorList>
            <person name="Behr J."/>
            <person name="Geissler A.J."/>
            <person name="Vogel R.F."/>
        </authorList>
    </citation>
    <scope>NUCLEOTIDE SEQUENCE [LARGE SCALE GENOMIC DNA]</scope>
    <source>
        <strain evidence="2 3">TMW 1.481</strain>
    </source>
</reference>
<dbReference type="SUPFAM" id="SSF88946">
    <property type="entry name" value="Sigma2 domain of RNA polymerase sigma factors"/>
    <property type="match status" value="1"/>
</dbReference>
<evidence type="ECO:0000313" key="2">
    <source>
        <dbReference type="EMBL" id="ANZ58692.1"/>
    </source>
</evidence>
<dbReference type="GeneID" id="61249418"/>
<dbReference type="KEGG" id="lle:AYR59_00800"/>
<dbReference type="EMBL" id="CP014907">
    <property type="protein sequence ID" value="ANZ58692.1"/>
    <property type="molecule type" value="Genomic_DNA"/>
</dbReference>
<dbReference type="GO" id="GO:0003700">
    <property type="term" value="F:DNA-binding transcription factor activity"/>
    <property type="evidence" value="ECO:0007669"/>
    <property type="project" value="InterPro"/>
</dbReference>
<dbReference type="GO" id="GO:0006352">
    <property type="term" value="P:DNA-templated transcription initiation"/>
    <property type="evidence" value="ECO:0007669"/>
    <property type="project" value="InterPro"/>
</dbReference>
<evidence type="ECO:0000259" key="1">
    <source>
        <dbReference type="Pfam" id="PF04542"/>
    </source>
</evidence>
<dbReference type="RefSeq" id="WP_065866119.1">
    <property type="nucleotide sequence ID" value="NZ_CP014872.1"/>
</dbReference>
<gene>
    <name evidence="2" type="ORF">AYR59_00800</name>
</gene>
<dbReference type="Gene3D" id="1.10.1740.10">
    <property type="match status" value="1"/>
</dbReference>
<organism evidence="2 3">
    <name type="scientific">Fructilactobacillus lindneri</name>
    <dbReference type="NCBI Taxonomy" id="53444"/>
    <lineage>
        <taxon>Bacteria</taxon>
        <taxon>Bacillati</taxon>
        <taxon>Bacillota</taxon>
        <taxon>Bacilli</taxon>
        <taxon>Lactobacillales</taxon>
        <taxon>Lactobacillaceae</taxon>
        <taxon>Fructilactobacillus</taxon>
    </lineage>
</organism>